<feature type="transmembrane region" description="Helical" evidence="7">
    <location>
        <begin position="219"/>
        <end position="238"/>
    </location>
</feature>
<keyword evidence="2" id="KW-0813">Transport</keyword>
<dbReference type="EMBL" id="UOFX01000093">
    <property type="protein sequence ID" value="VAX11825.1"/>
    <property type="molecule type" value="Genomic_DNA"/>
</dbReference>
<evidence type="ECO:0000256" key="6">
    <source>
        <dbReference type="ARBA" id="ARBA00023136"/>
    </source>
</evidence>
<keyword evidence="3" id="KW-0533">Nickel</keyword>
<reference evidence="8" key="1">
    <citation type="submission" date="2018-06" db="EMBL/GenBank/DDBJ databases">
        <authorList>
            <person name="Zhirakovskaya E."/>
        </authorList>
    </citation>
    <scope>NUCLEOTIDE SEQUENCE</scope>
</reference>
<dbReference type="GO" id="GO:0005886">
    <property type="term" value="C:plasma membrane"/>
    <property type="evidence" value="ECO:0007669"/>
    <property type="project" value="InterPro"/>
</dbReference>
<proteinExistence type="predicted"/>
<name>A0A3B1BZI5_9ZZZZ</name>
<evidence type="ECO:0000256" key="3">
    <source>
        <dbReference type="ARBA" id="ARBA00022596"/>
    </source>
</evidence>
<evidence type="ECO:0000313" key="8">
    <source>
        <dbReference type="EMBL" id="VAX11825.1"/>
    </source>
</evidence>
<evidence type="ECO:0000256" key="4">
    <source>
        <dbReference type="ARBA" id="ARBA00022692"/>
    </source>
</evidence>
<dbReference type="PANTHER" id="PTHR33876:SF4">
    <property type="entry name" value="CHLOROPLAST PROTEIN FOR GROWTH AND FERTILITY 2"/>
    <property type="match status" value="1"/>
</dbReference>
<dbReference type="GO" id="GO:0012505">
    <property type="term" value="C:endomembrane system"/>
    <property type="evidence" value="ECO:0007669"/>
    <property type="project" value="UniProtKB-SubCell"/>
</dbReference>
<dbReference type="InterPro" id="IPR052776">
    <property type="entry name" value="Chloro_ReproSupport/MetalTrans"/>
</dbReference>
<dbReference type="InterPro" id="IPR011541">
    <property type="entry name" value="Ni/Co_transpt_high_affinity"/>
</dbReference>
<keyword evidence="6 7" id="KW-0472">Membrane</keyword>
<dbReference type="Pfam" id="PF03824">
    <property type="entry name" value="NicO"/>
    <property type="match status" value="1"/>
</dbReference>
<feature type="transmembrane region" description="Helical" evidence="7">
    <location>
        <begin position="152"/>
        <end position="172"/>
    </location>
</feature>
<evidence type="ECO:0000256" key="2">
    <source>
        <dbReference type="ARBA" id="ARBA00022448"/>
    </source>
</evidence>
<dbReference type="PANTHER" id="PTHR33876">
    <property type="entry name" value="UNNAMED PRODUCT"/>
    <property type="match status" value="1"/>
</dbReference>
<dbReference type="GO" id="GO:0015099">
    <property type="term" value="F:nickel cation transmembrane transporter activity"/>
    <property type="evidence" value="ECO:0007669"/>
    <property type="project" value="InterPro"/>
</dbReference>
<keyword evidence="5 7" id="KW-1133">Transmembrane helix</keyword>
<comment type="subcellular location">
    <subcellularLocation>
        <location evidence="1">Endomembrane system</location>
        <topology evidence="1">Multi-pass membrane protein</topology>
    </subcellularLocation>
</comment>
<accession>A0A3B1BZI5</accession>
<protein>
    <submittedName>
        <fullName evidence="8">Nickel transporter UreH</fullName>
    </submittedName>
</protein>
<dbReference type="AlphaFoldDB" id="A0A3B1BZI5"/>
<keyword evidence="4 7" id="KW-0812">Transmembrane</keyword>
<feature type="transmembrane region" description="Helical" evidence="7">
    <location>
        <begin position="84"/>
        <end position="104"/>
    </location>
</feature>
<evidence type="ECO:0000256" key="5">
    <source>
        <dbReference type="ARBA" id="ARBA00022989"/>
    </source>
</evidence>
<feature type="transmembrane region" description="Helical" evidence="7">
    <location>
        <begin position="184"/>
        <end position="207"/>
    </location>
</feature>
<sequence>MSEFTLAGNMLNLLLLGLFLGLRHALEADHVAAVASLSNSKQSLSASIKQGAAWGIGHTITLFLFGSIVIFMDTVIPDSLARKLELAVGVMLILLGADVLRRMIRSKVHFHSHLHADGNTHFHAHSHAGQQLSQHQNLNHKHQHSKAFPLRALLIGLMHGMAGSAAVILLTFDAGTSPLQGMLYILLFGIGSMLGMALLSLVISLPLRMFAKQLTWVHNGFQLLVGCLTIGLGIFILFEHSTNLPI</sequence>
<evidence type="ECO:0000256" key="1">
    <source>
        <dbReference type="ARBA" id="ARBA00004127"/>
    </source>
</evidence>
<gene>
    <name evidence="8" type="ORF">MNBD_GAMMA26-143</name>
</gene>
<organism evidence="8">
    <name type="scientific">hydrothermal vent metagenome</name>
    <dbReference type="NCBI Taxonomy" id="652676"/>
    <lineage>
        <taxon>unclassified sequences</taxon>
        <taxon>metagenomes</taxon>
        <taxon>ecological metagenomes</taxon>
    </lineage>
</organism>
<evidence type="ECO:0000256" key="7">
    <source>
        <dbReference type="SAM" id="Phobius"/>
    </source>
</evidence>
<feature type="transmembrane region" description="Helical" evidence="7">
    <location>
        <begin position="52"/>
        <end position="72"/>
    </location>
</feature>